<dbReference type="Pfam" id="PF03421">
    <property type="entry name" value="Acetyltransf_14"/>
    <property type="match status" value="1"/>
</dbReference>
<protein>
    <submittedName>
        <fullName evidence="6">Multidrug DMT transporter permease</fullName>
    </submittedName>
</protein>
<dbReference type="EMBL" id="AAGVJY010000028">
    <property type="protein sequence ID" value="EBS4097997.1"/>
    <property type="molecule type" value="Genomic_DNA"/>
</dbReference>
<comment type="similarity">
    <text evidence="3">Belongs to the acetyltransferase YopJ family.</text>
</comment>
<evidence type="ECO:0000256" key="5">
    <source>
        <dbReference type="ARBA" id="ARBA00048662"/>
    </source>
</evidence>
<name>A0A5U9SYY0_SALET</name>
<proteinExistence type="inferred from homology"/>
<comment type="catalytic activity">
    <reaction evidence="4">
        <text>L-threonyl-[protein] + acetyl-CoA = O-acetyl-L-threonyl-[protein] + CoA</text>
        <dbReference type="Rhea" id="RHEA:65340"/>
        <dbReference type="Rhea" id="RHEA-COMP:11060"/>
        <dbReference type="Rhea" id="RHEA-COMP:16780"/>
        <dbReference type="ChEBI" id="CHEBI:30013"/>
        <dbReference type="ChEBI" id="CHEBI:57287"/>
        <dbReference type="ChEBI" id="CHEBI:57288"/>
        <dbReference type="ChEBI" id="CHEBI:141025"/>
    </reaction>
    <physiologicalReaction direction="left-to-right" evidence="4">
        <dbReference type="Rhea" id="RHEA:65341"/>
    </physiologicalReaction>
</comment>
<gene>
    <name evidence="6" type="ORF">DPS53_22280</name>
</gene>
<evidence type="ECO:0000256" key="1">
    <source>
        <dbReference type="ARBA" id="ARBA00022679"/>
    </source>
</evidence>
<dbReference type="Proteomes" id="UP000839659">
    <property type="component" value="Unassembled WGS sequence"/>
</dbReference>
<accession>A0A5U9SYY0</accession>
<comment type="catalytic activity">
    <reaction evidence="5">
        <text>L-seryl-[protein] + acetyl-CoA = O-acetyl-L-seryl-[protein] + CoA</text>
        <dbReference type="Rhea" id="RHEA:59392"/>
        <dbReference type="Rhea" id="RHEA-COMP:9863"/>
        <dbReference type="Rhea" id="RHEA-COMP:15352"/>
        <dbReference type="ChEBI" id="CHEBI:29999"/>
        <dbReference type="ChEBI" id="CHEBI:57287"/>
        <dbReference type="ChEBI" id="CHEBI:57288"/>
        <dbReference type="ChEBI" id="CHEBI:141128"/>
    </reaction>
    <physiologicalReaction direction="left-to-right" evidence="5">
        <dbReference type="Rhea" id="RHEA:59393"/>
    </physiologicalReaction>
</comment>
<evidence type="ECO:0000256" key="3">
    <source>
        <dbReference type="ARBA" id="ARBA00023785"/>
    </source>
</evidence>
<reference evidence="6" key="1">
    <citation type="submission" date="2018-06" db="EMBL/GenBank/DDBJ databases">
        <authorList>
            <person name="Ashton P.M."/>
            <person name="Dallman T."/>
            <person name="Nair S."/>
            <person name="De Pinna E."/>
            <person name="Peters T."/>
            <person name="Grant K."/>
        </authorList>
    </citation>
    <scope>NUCLEOTIDE SEQUENCE [LARGE SCALE GENOMIC DNA]</scope>
    <source>
        <strain evidence="6">374035</strain>
    </source>
</reference>
<organism evidence="6">
    <name type="scientific">Salmonella enterica subsp. enterica serovar Bareilly</name>
    <dbReference type="NCBI Taxonomy" id="58096"/>
    <lineage>
        <taxon>Bacteria</taxon>
        <taxon>Pseudomonadati</taxon>
        <taxon>Pseudomonadota</taxon>
        <taxon>Gammaproteobacteria</taxon>
        <taxon>Enterobacterales</taxon>
        <taxon>Enterobacteriaceae</taxon>
        <taxon>Salmonella</taxon>
    </lineage>
</organism>
<dbReference type="AlphaFoldDB" id="A0A5U9SYY0"/>
<comment type="caution">
    <text evidence="6">The sequence shown here is derived from an EMBL/GenBank/DDBJ whole genome shotgun (WGS) entry which is preliminary data.</text>
</comment>
<evidence type="ECO:0000313" key="6">
    <source>
        <dbReference type="EMBL" id="EBS4097997.1"/>
    </source>
</evidence>
<evidence type="ECO:0000256" key="2">
    <source>
        <dbReference type="ARBA" id="ARBA00023315"/>
    </source>
</evidence>
<dbReference type="GO" id="GO:0016746">
    <property type="term" value="F:acyltransferase activity"/>
    <property type="evidence" value="ECO:0007669"/>
    <property type="project" value="UniProtKB-KW"/>
</dbReference>
<keyword evidence="1" id="KW-0808">Transferase</keyword>
<sequence length="315" mass="35466">MKSISDKRYRPIFPSGDVTYQSESTKERLEQYLKIINTALVDGCQLHESVTSPRDKELMKSLVSLANDEKCGLNAYYCDSPLEMMNKIKMMGENECLAHFVVNMGEGGTHYSAFEFLKKDEKLSIIGIEPSTTRSLGAGLLAIRTSQAVKSVLPDASFIFIETDLQRSNGGCGIFSLFLVKKMFKERTAMLELHEKNISGAFESYNGVINQNISDTLIPPSFMKHAQSPKRLNYYLDKNPLATKLVINNKGETLKERQSRLIVTIENKGKQITYSNSIEVKRKIEIEKLLSKYIARDTPDLPSESPDNQIKTAQS</sequence>
<evidence type="ECO:0000256" key="4">
    <source>
        <dbReference type="ARBA" id="ARBA00048364"/>
    </source>
</evidence>
<keyword evidence="2" id="KW-0012">Acyltransferase</keyword>
<dbReference type="InterPro" id="IPR005083">
    <property type="entry name" value="YopJ-like"/>
</dbReference>